<name>A0A9I9EDI3_CUCME</name>
<evidence type="ECO:0000313" key="1">
    <source>
        <dbReference type="EnsemblPlants" id="MELO3C032048.2.1"/>
    </source>
</evidence>
<protein>
    <submittedName>
        <fullName evidence="1">Uncharacterized protein</fullName>
    </submittedName>
</protein>
<dbReference type="Gramene" id="MELO3C032048.2.1">
    <property type="protein sequence ID" value="MELO3C032048.2.1"/>
    <property type="gene ID" value="MELO3C032048.2"/>
</dbReference>
<sequence>MSKLRESRKLERDILPRILVCAFNPYRCPFKRIDAMLTHNILRHEESSSREEHQSQKKLSNSNIFTSNFICDIP</sequence>
<dbReference type="AlphaFoldDB" id="A0A9I9EDI3"/>
<organism evidence="1">
    <name type="scientific">Cucumis melo</name>
    <name type="common">Muskmelon</name>
    <dbReference type="NCBI Taxonomy" id="3656"/>
    <lineage>
        <taxon>Eukaryota</taxon>
        <taxon>Viridiplantae</taxon>
        <taxon>Streptophyta</taxon>
        <taxon>Embryophyta</taxon>
        <taxon>Tracheophyta</taxon>
        <taxon>Spermatophyta</taxon>
        <taxon>Magnoliopsida</taxon>
        <taxon>eudicotyledons</taxon>
        <taxon>Gunneridae</taxon>
        <taxon>Pentapetalae</taxon>
        <taxon>rosids</taxon>
        <taxon>fabids</taxon>
        <taxon>Cucurbitales</taxon>
        <taxon>Cucurbitaceae</taxon>
        <taxon>Benincaseae</taxon>
        <taxon>Cucumis</taxon>
    </lineage>
</organism>
<accession>A0A9I9EDI3</accession>
<proteinExistence type="predicted"/>
<reference evidence="1" key="1">
    <citation type="submission" date="2023-03" db="UniProtKB">
        <authorList>
            <consortium name="EnsemblPlants"/>
        </authorList>
    </citation>
    <scope>IDENTIFICATION</scope>
</reference>
<dbReference type="EnsemblPlants" id="MELO3C032048.2.1">
    <property type="protein sequence ID" value="MELO3C032048.2.1"/>
    <property type="gene ID" value="MELO3C032048.2"/>
</dbReference>